<evidence type="ECO:0000313" key="2">
    <source>
        <dbReference type="Proteomes" id="UP000246085"/>
    </source>
</evidence>
<evidence type="ECO:0000313" key="1">
    <source>
        <dbReference type="EMBL" id="SPP98151.1"/>
    </source>
</evidence>
<dbReference type="RefSeq" id="WP_145987075.1">
    <property type="nucleotide sequence ID" value="NZ_LS398110.1"/>
</dbReference>
<accession>A0A2U3Q9M7</accession>
<sequence length="118" mass="13430">MLARRGHVVNMYDGTAEEPTKTHPNFRFHKQTIDTGEGGLENIITKNGHSVRDDSFVQMDIEPAKYEVTPATPPDVLDQFKQIVIEIPWLSHLVNSSILERKLATLKALRRSHDVTLR</sequence>
<dbReference type="Proteomes" id="UP000246085">
    <property type="component" value="Chromosome BRAD3257"/>
</dbReference>
<dbReference type="EMBL" id="LS398110">
    <property type="protein sequence ID" value="SPP98151.1"/>
    <property type="molecule type" value="Genomic_DNA"/>
</dbReference>
<gene>
    <name evidence="1" type="ORF">BRAD3257_7414</name>
</gene>
<reference evidence="1 2" key="1">
    <citation type="submission" date="2018-03" db="EMBL/GenBank/DDBJ databases">
        <authorList>
            <person name="Gully D."/>
        </authorList>
    </citation>
    <scope>NUCLEOTIDE SEQUENCE [LARGE SCALE GENOMIC DNA]</scope>
    <source>
        <strain evidence="1">ORS3257</strain>
    </source>
</reference>
<dbReference type="KEGG" id="bvz:BRAD3257_7414"/>
<proteinExistence type="predicted"/>
<dbReference type="AlphaFoldDB" id="A0A2U3Q9M7"/>
<protein>
    <submittedName>
        <fullName evidence="1">Uncharacterized protein</fullName>
    </submittedName>
</protein>
<organism evidence="1 2">
    <name type="scientific">Bradyrhizobium vignae</name>
    <dbReference type="NCBI Taxonomy" id="1549949"/>
    <lineage>
        <taxon>Bacteria</taxon>
        <taxon>Pseudomonadati</taxon>
        <taxon>Pseudomonadota</taxon>
        <taxon>Alphaproteobacteria</taxon>
        <taxon>Hyphomicrobiales</taxon>
        <taxon>Nitrobacteraceae</taxon>
        <taxon>Bradyrhizobium</taxon>
    </lineage>
</organism>
<name>A0A2U3Q9M7_9BRAD</name>